<organism evidence="1 2">
    <name type="scientific">Phaeosphaeria nodorum (strain SN15 / ATCC MYA-4574 / FGSC 10173)</name>
    <name type="common">Glume blotch fungus</name>
    <name type="synonym">Parastagonospora nodorum</name>
    <dbReference type="NCBI Taxonomy" id="321614"/>
    <lineage>
        <taxon>Eukaryota</taxon>
        <taxon>Fungi</taxon>
        <taxon>Dikarya</taxon>
        <taxon>Ascomycota</taxon>
        <taxon>Pezizomycotina</taxon>
        <taxon>Dothideomycetes</taxon>
        <taxon>Pleosporomycetidae</taxon>
        <taxon>Pleosporales</taxon>
        <taxon>Pleosporineae</taxon>
        <taxon>Phaeosphaeriaceae</taxon>
        <taxon>Parastagonospora</taxon>
    </lineage>
</organism>
<dbReference type="GeneID" id="5981541"/>
<protein>
    <submittedName>
        <fullName evidence="1">Uncharacterized protein</fullName>
    </submittedName>
</protein>
<accession>Q0U1Q0</accession>
<reference evidence="2" key="1">
    <citation type="journal article" date="2007" name="Plant Cell">
        <title>Dothideomycete-plant interactions illuminated by genome sequencing and EST analysis of the wheat pathogen Stagonospora nodorum.</title>
        <authorList>
            <person name="Hane J.K."/>
            <person name="Lowe R.G."/>
            <person name="Solomon P.S."/>
            <person name="Tan K.C."/>
            <person name="Schoch C.L."/>
            <person name="Spatafora J.W."/>
            <person name="Crous P.W."/>
            <person name="Kodira C."/>
            <person name="Birren B.W."/>
            <person name="Galagan J.E."/>
            <person name="Torriani S.F."/>
            <person name="McDonald B.A."/>
            <person name="Oliver R.P."/>
        </authorList>
    </citation>
    <scope>NUCLEOTIDE SEQUENCE [LARGE SCALE GENOMIC DNA]</scope>
    <source>
        <strain evidence="2">SN15 / ATCC MYA-4574 / FGSC 10173</strain>
    </source>
</reference>
<dbReference type="InParanoid" id="Q0U1Q0"/>
<evidence type="ECO:0000313" key="1">
    <source>
        <dbReference type="EMBL" id="EAT78301.1"/>
    </source>
</evidence>
<dbReference type="RefSeq" id="XP_001804617.1">
    <property type="nucleotide sequence ID" value="XM_001804565.1"/>
</dbReference>
<dbReference type="KEGG" id="pno:SNOG_14430"/>
<evidence type="ECO:0000313" key="2">
    <source>
        <dbReference type="Proteomes" id="UP000001055"/>
    </source>
</evidence>
<gene>
    <name evidence="1" type="ORF">SNOG_14430</name>
</gene>
<dbReference type="Proteomes" id="UP000001055">
    <property type="component" value="Unassembled WGS sequence"/>
</dbReference>
<name>Q0U1Q0_PHANO</name>
<sequence>MSWLHFRRLLQSIWLLRVQPQLLWQRLQSIIRQMFCFGAIFNLVCASKGYSSLHSFCSISFAFFSYVNVEQRSVRQSLQCFTEGHDL</sequence>
<proteinExistence type="predicted"/>
<dbReference type="EMBL" id="CH445355">
    <property type="protein sequence ID" value="EAT78301.1"/>
    <property type="molecule type" value="Genomic_DNA"/>
</dbReference>
<dbReference type="AlphaFoldDB" id="Q0U1Q0"/>